<reference evidence="1" key="1">
    <citation type="submission" date="2021-06" db="EMBL/GenBank/DDBJ databases">
        <authorList>
            <person name="Kallberg Y."/>
            <person name="Tangrot J."/>
            <person name="Rosling A."/>
        </authorList>
    </citation>
    <scope>NUCLEOTIDE SEQUENCE</scope>
    <source>
        <strain evidence="1">CL356</strain>
    </source>
</reference>
<feature type="non-terminal residue" evidence="1">
    <location>
        <position position="1"/>
    </location>
</feature>
<name>A0ACA9N960_9GLOM</name>
<dbReference type="EMBL" id="CAJVPT010019292">
    <property type="protein sequence ID" value="CAG8640156.1"/>
    <property type="molecule type" value="Genomic_DNA"/>
</dbReference>
<keyword evidence="2" id="KW-1185">Reference proteome</keyword>
<protein>
    <submittedName>
        <fullName evidence="1">7848_t:CDS:1</fullName>
    </submittedName>
</protein>
<proteinExistence type="predicted"/>
<gene>
    <name evidence="1" type="ORF">ACOLOM_LOCUS7912</name>
</gene>
<organism evidence="1 2">
    <name type="scientific">Acaulospora colombiana</name>
    <dbReference type="NCBI Taxonomy" id="27376"/>
    <lineage>
        <taxon>Eukaryota</taxon>
        <taxon>Fungi</taxon>
        <taxon>Fungi incertae sedis</taxon>
        <taxon>Mucoromycota</taxon>
        <taxon>Glomeromycotina</taxon>
        <taxon>Glomeromycetes</taxon>
        <taxon>Diversisporales</taxon>
        <taxon>Acaulosporaceae</taxon>
        <taxon>Acaulospora</taxon>
    </lineage>
</organism>
<evidence type="ECO:0000313" key="1">
    <source>
        <dbReference type="EMBL" id="CAG8640156.1"/>
    </source>
</evidence>
<evidence type="ECO:0000313" key="2">
    <source>
        <dbReference type="Proteomes" id="UP000789525"/>
    </source>
</evidence>
<accession>A0ACA9N960</accession>
<dbReference type="Proteomes" id="UP000789525">
    <property type="component" value="Unassembled WGS sequence"/>
</dbReference>
<sequence>RMYHARMVAEYGPRIGSRVKEISRGASSMWGKFSPEDRYMYYRIAECTKKLRNKMWPDHDVSKPARKYTIKYGNYGYGEVKGCSTMSFGTRPNNPPSANDNVSLDRNSGNQNFIYKIFTSELKLSEQNWSMSQSKVNVMSSYDRSLVDSVNKYVRI</sequence>
<comment type="caution">
    <text evidence="1">The sequence shown here is derived from an EMBL/GenBank/DDBJ whole genome shotgun (WGS) entry which is preliminary data.</text>
</comment>